<reference evidence="3 4" key="1">
    <citation type="submission" date="2016-12" db="EMBL/GenBank/DDBJ databases">
        <title>Genomic comparison of strains in the 'Actinomyces naeslundii' group.</title>
        <authorList>
            <person name="Mughal S.R."/>
            <person name="Do T."/>
            <person name="Gilbert S.C."/>
            <person name="Witherden E.A."/>
            <person name="Didelot X."/>
            <person name="Beighton D."/>
        </authorList>
    </citation>
    <scope>NUCLEOTIDE SEQUENCE [LARGE SCALE GENOMIC DNA]</scope>
    <source>
        <strain evidence="3 4">R21091</strain>
    </source>
</reference>
<name>A0A1Q8VCZ7_9ACTO</name>
<accession>A0A1Q8VCZ7</accession>
<dbReference type="InterPro" id="IPR036822">
    <property type="entry name" value="CutC-like_dom_sf"/>
</dbReference>
<dbReference type="SUPFAM" id="SSF110395">
    <property type="entry name" value="CutC-like"/>
    <property type="match status" value="1"/>
</dbReference>
<evidence type="ECO:0000256" key="1">
    <source>
        <dbReference type="ARBA" id="ARBA00007768"/>
    </source>
</evidence>
<dbReference type="PANTHER" id="PTHR12598">
    <property type="entry name" value="COPPER HOMEOSTASIS PROTEIN CUTC"/>
    <property type="match status" value="1"/>
</dbReference>
<sequence length="274" mass="28588">METCVEDVEGVRISARAGADRAELGANLTAAGTTPSIGTIEAAVFAAAEQVEQRRAQAGAHWVDKPEAAAPFGLRILIRPRGGSFVYDADEGRAMIADVRRIATLALEMAEFTRPQATGGGRTTLPPAVDLGFVVGALTEDGTIDRGLVRLLVDMANGAPLTFHRAFDHCRDTVEAYGDLEGLGVRYVLTSGAAQTAADGASVIAGLVASGGPTVVAAGAVRPDGLVDLVESTGVREVHMRCPREGLAPDEPQRTDEALVRRAVETVRAVPLPE</sequence>
<evidence type="ECO:0000256" key="2">
    <source>
        <dbReference type="ARBA" id="ARBA00019014"/>
    </source>
</evidence>
<dbReference type="Pfam" id="PF03932">
    <property type="entry name" value="CutC"/>
    <property type="match status" value="2"/>
</dbReference>
<organism evidence="3 4">
    <name type="scientific">Actinomyces oris</name>
    <dbReference type="NCBI Taxonomy" id="544580"/>
    <lineage>
        <taxon>Bacteria</taxon>
        <taxon>Bacillati</taxon>
        <taxon>Actinomycetota</taxon>
        <taxon>Actinomycetes</taxon>
        <taxon>Actinomycetales</taxon>
        <taxon>Actinomycetaceae</taxon>
        <taxon>Actinomyces</taxon>
    </lineage>
</organism>
<dbReference type="Proteomes" id="UP000186471">
    <property type="component" value="Unassembled WGS sequence"/>
</dbReference>
<dbReference type="PANTHER" id="PTHR12598:SF0">
    <property type="entry name" value="COPPER HOMEOSTASIS PROTEIN CUTC HOMOLOG"/>
    <property type="match status" value="1"/>
</dbReference>
<comment type="similarity">
    <text evidence="1">Belongs to the CutC family.</text>
</comment>
<evidence type="ECO:0000313" key="3">
    <source>
        <dbReference type="EMBL" id="OLO45954.1"/>
    </source>
</evidence>
<dbReference type="Gene3D" id="3.20.20.380">
    <property type="entry name" value="Copper homeostasis (CutC) domain"/>
    <property type="match status" value="1"/>
</dbReference>
<dbReference type="EMBL" id="MSKK01000036">
    <property type="protein sequence ID" value="OLO45954.1"/>
    <property type="molecule type" value="Genomic_DNA"/>
</dbReference>
<protein>
    <recommendedName>
        <fullName evidence="2">Copper homeostasis protein cutC homolog</fullName>
    </recommendedName>
</protein>
<dbReference type="GO" id="GO:0005507">
    <property type="term" value="F:copper ion binding"/>
    <property type="evidence" value="ECO:0007669"/>
    <property type="project" value="TreeGrafter"/>
</dbReference>
<dbReference type="InterPro" id="IPR005627">
    <property type="entry name" value="CutC-like"/>
</dbReference>
<dbReference type="AlphaFoldDB" id="A0A1Q8VCZ7"/>
<proteinExistence type="inferred from homology"/>
<gene>
    <name evidence="3" type="ORF">BKH31_08325</name>
</gene>
<comment type="caution">
    <text evidence="3">The sequence shown here is derived from an EMBL/GenBank/DDBJ whole genome shotgun (WGS) entry which is preliminary data.</text>
</comment>
<evidence type="ECO:0000313" key="4">
    <source>
        <dbReference type="Proteomes" id="UP000186471"/>
    </source>
</evidence>